<sequence length="120" mass="13854">MSTHEQEAYEHESLARSREEWDATMEAICATAREPQERSTIEVLELTRSDVDALLETLTAFREKLPEDSEPLEAWVPGVWEELNRSLEAEELAALDYEDFPAWMDVRIDAQLSAWEAERA</sequence>
<dbReference type="AlphaFoldDB" id="A0A2T0YSU8"/>
<organism evidence="1 2">
    <name type="scientific">Nesterenkonia sandarakina</name>
    <dbReference type="NCBI Taxonomy" id="272918"/>
    <lineage>
        <taxon>Bacteria</taxon>
        <taxon>Bacillati</taxon>
        <taxon>Actinomycetota</taxon>
        <taxon>Actinomycetes</taxon>
        <taxon>Micrococcales</taxon>
        <taxon>Micrococcaceae</taxon>
        <taxon>Nesterenkonia</taxon>
    </lineage>
</organism>
<gene>
    <name evidence="1" type="ORF">BCL67_1011</name>
</gene>
<protein>
    <submittedName>
        <fullName evidence="1">Uncharacterized protein</fullName>
    </submittedName>
</protein>
<keyword evidence="2" id="KW-1185">Reference proteome</keyword>
<reference evidence="1 2" key="1">
    <citation type="submission" date="2018-03" db="EMBL/GenBank/DDBJ databases">
        <title>Comparative analysis of microorganisms from saline springs in Andes Mountain Range, Colombia.</title>
        <authorList>
            <person name="Rubin E."/>
        </authorList>
    </citation>
    <scope>NUCLEOTIDE SEQUENCE [LARGE SCALE GENOMIC DNA]</scope>
    <source>
        <strain evidence="1 2">CG 35</strain>
    </source>
</reference>
<dbReference type="EMBL" id="PVTY01000001">
    <property type="protein sequence ID" value="PRZ18695.1"/>
    <property type="molecule type" value="Genomic_DNA"/>
</dbReference>
<evidence type="ECO:0000313" key="2">
    <source>
        <dbReference type="Proteomes" id="UP000238217"/>
    </source>
</evidence>
<evidence type="ECO:0000313" key="1">
    <source>
        <dbReference type="EMBL" id="PRZ18695.1"/>
    </source>
</evidence>
<proteinExistence type="predicted"/>
<accession>A0A2T0YSU8</accession>
<dbReference type="Proteomes" id="UP000238217">
    <property type="component" value="Unassembled WGS sequence"/>
</dbReference>
<dbReference type="RefSeq" id="WP_106121433.1">
    <property type="nucleotide sequence ID" value="NZ_PVTY01000001.1"/>
</dbReference>
<name>A0A2T0YSU8_9MICC</name>
<comment type="caution">
    <text evidence="1">The sequence shown here is derived from an EMBL/GenBank/DDBJ whole genome shotgun (WGS) entry which is preliminary data.</text>
</comment>